<protein>
    <submittedName>
        <fullName evidence="1">HET-domain-containing protein</fullName>
    </submittedName>
</protein>
<evidence type="ECO:0000313" key="1">
    <source>
        <dbReference type="EMBL" id="KAF2467894.1"/>
    </source>
</evidence>
<evidence type="ECO:0000313" key="2">
    <source>
        <dbReference type="Proteomes" id="UP000799755"/>
    </source>
</evidence>
<comment type="caution">
    <text evidence="1">The sequence shown here is derived from an EMBL/GenBank/DDBJ whole genome shotgun (WGS) entry which is preliminary data.</text>
</comment>
<dbReference type="EMBL" id="MU003518">
    <property type="protein sequence ID" value="KAF2467894.1"/>
    <property type="molecule type" value="Genomic_DNA"/>
</dbReference>
<keyword evidence="2" id="KW-1185">Reference proteome</keyword>
<dbReference type="Proteomes" id="UP000799755">
    <property type="component" value="Unassembled WGS sequence"/>
</dbReference>
<reference evidence="1" key="1">
    <citation type="journal article" date="2020" name="Stud. Mycol.">
        <title>101 Dothideomycetes genomes: a test case for predicting lifestyles and emergence of pathogens.</title>
        <authorList>
            <person name="Haridas S."/>
            <person name="Albert R."/>
            <person name="Binder M."/>
            <person name="Bloem J."/>
            <person name="Labutti K."/>
            <person name="Salamov A."/>
            <person name="Andreopoulos B."/>
            <person name="Baker S."/>
            <person name="Barry K."/>
            <person name="Bills G."/>
            <person name="Bluhm B."/>
            <person name="Cannon C."/>
            <person name="Castanera R."/>
            <person name="Culley D."/>
            <person name="Daum C."/>
            <person name="Ezra D."/>
            <person name="Gonzalez J."/>
            <person name="Henrissat B."/>
            <person name="Kuo A."/>
            <person name="Liang C."/>
            <person name="Lipzen A."/>
            <person name="Lutzoni F."/>
            <person name="Magnuson J."/>
            <person name="Mondo S."/>
            <person name="Nolan M."/>
            <person name="Ohm R."/>
            <person name="Pangilinan J."/>
            <person name="Park H.-J."/>
            <person name="Ramirez L."/>
            <person name="Alfaro M."/>
            <person name="Sun H."/>
            <person name="Tritt A."/>
            <person name="Yoshinaga Y."/>
            <person name="Zwiers L.-H."/>
            <person name="Turgeon B."/>
            <person name="Goodwin S."/>
            <person name="Spatafora J."/>
            <person name="Crous P."/>
            <person name="Grigoriev I."/>
        </authorList>
    </citation>
    <scope>NUCLEOTIDE SEQUENCE</scope>
    <source>
        <strain evidence="1">ATCC 200398</strain>
    </source>
</reference>
<organism evidence="1 2">
    <name type="scientific">Lindgomyces ingoldianus</name>
    <dbReference type="NCBI Taxonomy" id="673940"/>
    <lineage>
        <taxon>Eukaryota</taxon>
        <taxon>Fungi</taxon>
        <taxon>Dikarya</taxon>
        <taxon>Ascomycota</taxon>
        <taxon>Pezizomycotina</taxon>
        <taxon>Dothideomycetes</taxon>
        <taxon>Pleosporomycetidae</taxon>
        <taxon>Pleosporales</taxon>
        <taxon>Lindgomycetaceae</taxon>
        <taxon>Lindgomyces</taxon>
    </lineage>
</organism>
<proteinExistence type="predicted"/>
<name>A0ACB6QLK6_9PLEO</name>
<sequence length="499" mass="57516">MRRDIPIGLPILPERESPTQFALLRAWLRQCDKFHSCHKGQDASKIAMPTRVLYVGNPKDLDYASDFIRLVSVSEIAKQKYVALSHCWGDPSIEEKKVYCTTRDNIIQRSKGFSLSELPKTFQDAVKVTRELDISYLWIDSLCIIQDGDNGKDWELESGKMETVFSHAHCVIAATAAVNSKAGFLKRDVSTEYVYVQDASGKQFYISTDIDDFNNDVGNALLNKRAWVMQEGVLSRRTIHFSANQTYWECGEGIYCENLTRLRSPVTNRYFILDPNFPDRLIRSGMRRTLDCIAFLFQDYSMRTLTVPTDRYVAISGLVVRMEGALNCHSRYGIFQKYFHRNLLWQASNNKMKEIAYDYYVPSWSWMACSGGIQFMDITLGEVEWNDHLLFDEKCECDHAIIADLWTFQNCTTRLYETQCTVLDYSGVERGRMQYDVEGGQDLRKEQCVLVGRRSNRGIQEFYILIVKSTGVDGEYRRIGVGSIQSDYVVKQRIDIRLV</sequence>
<accession>A0ACB6QLK6</accession>
<gene>
    <name evidence="1" type="ORF">BDR25DRAFT_266351</name>
</gene>